<dbReference type="AlphaFoldDB" id="A0A224Z9M8"/>
<dbReference type="InterPro" id="IPR012501">
    <property type="entry name" value="Vps54_C"/>
</dbReference>
<evidence type="ECO:0000259" key="8">
    <source>
        <dbReference type="Pfam" id="PF07928"/>
    </source>
</evidence>
<dbReference type="GO" id="GO:0042147">
    <property type="term" value="P:retrograde transport, endosome to Golgi"/>
    <property type="evidence" value="ECO:0007669"/>
    <property type="project" value="InterPro"/>
</dbReference>
<accession>A0A224Z9M8</accession>
<evidence type="ECO:0000256" key="2">
    <source>
        <dbReference type="ARBA" id="ARBA00009150"/>
    </source>
</evidence>
<dbReference type="GO" id="GO:0015031">
    <property type="term" value="P:protein transport"/>
    <property type="evidence" value="ECO:0007669"/>
    <property type="project" value="UniProtKB-KW"/>
</dbReference>
<dbReference type="Gene3D" id="6.10.250.860">
    <property type="match status" value="1"/>
</dbReference>
<dbReference type="PANTHER" id="PTHR12965">
    <property type="entry name" value="VACUOLAR PROTEIN SORTING 54"/>
    <property type="match status" value="1"/>
</dbReference>
<evidence type="ECO:0000256" key="5">
    <source>
        <dbReference type="ARBA" id="ARBA00022927"/>
    </source>
</evidence>
<comment type="similarity">
    <text evidence="2">Belongs to the VPS54 family.</text>
</comment>
<keyword evidence="4" id="KW-0813">Transport</keyword>
<reference evidence="10" key="1">
    <citation type="journal article" date="2017" name="Parasit. Vectors">
        <title>Sialotranscriptomics of Rhipicephalus zambeziensis reveals intricate expression profiles of secretory proteins and suggests tight temporal transcriptional regulation during blood-feeding.</title>
        <authorList>
            <person name="de Castro M.H."/>
            <person name="de Klerk D."/>
            <person name="Pienaar R."/>
            <person name="Rees D.J.G."/>
            <person name="Mans B.J."/>
        </authorList>
    </citation>
    <scope>NUCLEOTIDE SEQUENCE</scope>
    <source>
        <tissue evidence="10">Salivary glands</tissue>
    </source>
</reference>
<evidence type="ECO:0000259" key="9">
    <source>
        <dbReference type="Pfam" id="PF10475"/>
    </source>
</evidence>
<dbReference type="Pfam" id="PF07928">
    <property type="entry name" value="Vps54"/>
    <property type="match status" value="1"/>
</dbReference>
<dbReference type="GO" id="GO:0006896">
    <property type="term" value="P:Golgi to vacuole transport"/>
    <property type="evidence" value="ECO:0007669"/>
    <property type="project" value="TreeGrafter"/>
</dbReference>
<organism evidence="10">
    <name type="scientific">Rhipicephalus zambeziensis</name>
    <dbReference type="NCBI Taxonomy" id="60191"/>
    <lineage>
        <taxon>Eukaryota</taxon>
        <taxon>Metazoa</taxon>
        <taxon>Ecdysozoa</taxon>
        <taxon>Arthropoda</taxon>
        <taxon>Chelicerata</taxon>
        <taxon>Arachnida</taxon>
        <taxon>Acari</taxon>
        <taxon>Parasitiformes</taxon>
        <taxon>Ixodida</taxon>
        <taxon>Ixodoidea</taxon>
        <taxon>Ixodidae</taxon>
        <taxon>Rhipicephalinae</taxon>
        <taxon>Rhipicephalus</taxon>
        <taxon>Rhipicephalus</taxon>
    </lineage>
</organism>
<dbReference type="InterPro" id="IPR039745">
    <property type="entry name" value="Vps54"/>
</dbReference>
<dbReference type="EMBL" id="GFPF01013255">
    <property type="protein sequence ID" value="MAA24401.1"/>
    <property type="molecule type" value="Transcribed_RNA"/>
</dbReference>
<feature type="domain" description="Vacuolar protein sorting-associated protein 54 N-terminal" evidence="9">
    <location>
        <begin position="213"/>
        <end position="365"/>
    </location>
</feature>
<evidence type="ECO:0000256" key="4">
    <source>
        <dbReference type="ARBA" id="ARBA00022448"/>
    </source>
</evidence>
<comment type="subcellular location">
    <subcellularLocation>
        <location evidence="1">Golgi apparatus</location>
        <location evidence="1">trans-Golgi network</location>
    </subcellularLocation>
</comment>
<dbReference type="Pfam" id="PF10475">
    <property type="entry name" value="Vps54_N"/>
    <property type="match status" value="1"/>
</dbReference>
<keyword evidence="5" id="KW-0653">Protein transport</keyword>
<evidence type="ECO:0000256" key="6">
    <source>
        <dbReference type="ARBA" id="ARBA00023034"/>
    </source>
</evidence>
<dbReference type="Gene3D" id="1.20.1280.130">
    <property type="match status" value="1"/>
</dbReference>
<evidence type="ECO:0000256" key="7">
    <source>
        <dbReference type="ARBA" id="ARBA00023054"/>
    </source>
</evidence>
<keyword evidence="6" id="KW-0333">Golgi apparatus</keyword>
<dbReference type="GO" id="GO:0005829">
    <property type="term" value="C:cytosol"/>
    <property type="evidence" value="ECO:0007669"/>
    <property type="project" value="GOC"/>
</dbReference>
<evidence type="ECO:0000256" key="3">
    <source>
        <dbReference type="ARBA" id="ARBA00017665"/>
    </source>
</evidence>
<dbReference type="InterPro" id="IPR019515">
    <property type="entry name" value="VPS54_N"/>
</dbReference>
<dbReference type="PANTHER" id="PTHR12965:SF0">
    <property type="entry name" value="VACUOLAR PROTEIN SORTING-ASSOCIATED PROTEIN 54"/>
    <property type="match status" value="1"/>
</dbReference>
<evidence type="ECO:0000256" key="1">
    <source>
        <dbReference type="ARBA" id="ARBA00004601"/>
    </source>
</evidence>
<name>A0A224Z9M8_9ACAR</name>
<keyword evidence="7" id="KW-0175">Coiled coil</keyword>
<sequence length="866" mass="95233">MSDGGPRPVPWRHCQHCPKPRTFKTADEFRTHLRERHCSKEGGSFVCRYGEHDVCASLPVEGVSDEDYEAHVAKHHLRGEYCWPPDAVAEARWTVHRSAQNLPAVLNDPRRSRREVDFFTRTWGDHFTETPPAGGEGPGARVTRQLFEAYLSRCARSRRPCSSSSAVASEPAPAGSELCLPAVFLGPELRLEEPATFAQAIPWAAGPSRLLQERLTHYLDLVEVQLARQVSLRSDAFFQAVRSHDVLAERLSACAAVTAGLRSQLARARDQLAGGGLRLLMLWRRRARQRALCAKLQLLATLHQAQPTIQRLLASGDFARALDFIEASREIVALELAGVQSLRHLGAQLQELERHIERRMAADLARGLSAELNRPPDDLDPVGLQEEESLTALVAGILRLNRPETADFASLLREEACTALQAAVKAALAEGMSQGDAWTALLERALDAAQCVLQRSCNLARLQRYALAAQAADGAALEADEEVRLEQARRGALAAVAEVAQERCARLVPPDAHRSPLNTGAFPALCRRAEQCAEDWAQLCEHRSQGSLVLALRTQADRFVSRFHEEHKAKLSLLLDSEVWARVDVPAELQSMVDQFLDVPKAGKQGGGAAPHLALDGQRYSIAASTLLVLRMVLEYCQCARDLPWVGLSLAAKLQELLRLFNSRTSQLVLGAGALQRVGLKTITASMLALAARCLQLIMAFLPRVKTHFEQHLVARKDTARHFDAIAKEYAEHVTEIFAKLASIVSNVLDGQLAEWEVKAPVPSPAFRAIARHLTKFHTAVAELLSPEDVGSLLHAVHSMFRSLLARHLARLSISRDGGPQHGLVTQELIFYAEHLRSLGCPVTDTSSLWQQQDEFIEAAAGPGAV</sequence>
<protein>
    <recommendedName>
        <fullName evidence="3">Vacuolar protein sorting-associated protein 54</fullName>
    </recommendedName>
</protein>
<dbReference type="GO" id="GO:0000938">
    <property type="term" value="C:GARP complex"/>
    <property type="evidence" value="ECO:0007669"/>
    <property type="project" value="InterPro"/>
</dbReference>
<evidence type="ECO:0000313" key="10">
    <source>
        <dbReference type="EMBL" id="MAA24401.1"/>
    </source>
</evidence>
<proteinExistence type="inferred from homology"/>
<dbReference type="GO" id="GO:0019905">
    <property type="term" value="F:syntaxin binding"/>
    <property type="evidence" value="ECO:0007669"/>
    <property type="project" value="TreeGrafter"/>
</dbReference>
<feature type="domain" description="Vacuolar protein sorting-associated protein 54 C-terminal" evidence="8">
    <location>
        <begin position="618"/>
        <end position="747"/>
    </location>
</feature>